<evidence type="ECO:0000256" key="5">
    <source>
        <dbReference type="ARBA" id="ARBA00023016"/>
    </source>
</evidence>
<dbReference type="InterPro" id="IPR000740">
    <property type="entry name" value="GrpE"/>
</dbReference>
<dbReference type="GO" id="GO:0006457">
    <property type="term" value="P:protein folding"/>
    <property type="evidence" value="ECO:0007669"/>
    <property type="project" value="InterPro"/>
</dbReference>
<feature type="region of interest" description="Disordered" evidence="7">
    <location>
        <begin position="1"/>
        <end position="34"/>
    </location>
</feature>
<accession>A0A381SNC0</accession>
<dbReference type="GO" id="GO:0042803">
    <property type="term" value="F:protein homodimerization activity"/>
    <property type="evidence" value="ECO:0007669"/>
    <property type="project" value="InterPro"/>
</dbReference>
<dbReference type="GO" id="GO:0005737">
    <property type="term" value="C:cytoplasm"/>
    <property type="evidence" value="ECO:0007669"/>
    <property type="project" value="UniProtKB-SubCell"/>
</dbReference>
<protein>
    <recommendedName>
        <fullName evidence="9">Nucleotide exchange factor GrpE</fullName>
    </recommendedName>
</protein>
<evidence type="ECO:0000256" key="6">
    <source>
        <dbReference type="ARBA" id="ARBA00023186"/>
    </source>
</evidence>
<dbReference type="PROSITE" id="PS01071">
    <property type="entry name" value="GRPE"/>
    <property type="match status" value="1"/>
</dbReference>
<dbReference type="PRINTS" id="PR00773">
    <property type="entry name" value="GRPEPROTEIN"/>
</dbReference>
<dbReference type="HAMAP" id="MF_01151">
    <property type="entry name" value="GrpE"/>
    <property type="match status" value="1"/>
</dbReference>
<evidence type="ECO:0000256" key="2">
    <source>
        <dbReference type="ARBA" id="ARBA00009054"/>
    </source>
</evidence>
<dbReference type="EMBL" id="UINC01003345">
    <property type="protein sequence ID" value="SVA05496.1"/>
    <property type="molecule type" value="Genomic_DNA"/>
</dbReference>
<dbReference type="AlphaFoldDB" id="A0A381SNC0"/>
<evidence type="ECO:0000256" key="1">
    <source>
        <dbReference type="ARBA" id="ARBA00004496"/>
    </source>
</evidence>
<feature type="region of interest" description="Disordered" evidence="7">
    <location>
        <begin position="177"/>
        <end position="196"/>
    </location>
</feature>
<evidence type="ECO:0000256" key="4">
    <source>
        <dbReference type="ARBA" id="ARBA00022490"/>
    </source>
</evidence>
<dbReference type="FunFam" id="2.30.22.10:FF:000001">
    <property type="entry name" value="Protein GrpE"/>
    <property type="match status" value="1"/>
</dbReference>
<dbReference type="Gene3D" id="2.30.22.10">
    <property type="entry name" value="Head domain of nucleotide exchange factor GrpE"/>
    <property type="match status" value="1"/>
</dbReference>
<dbReference type="PANTHER" id="PTHR21237">
    <property type="entry name" value="GRPE PROTEIN"/>
    <property type="match status" value="1"/>
</dbReference>
<dbReference type="GO" id="GO:0051082">
    <property type="term" value="F:unfolded protein binding"/>
    <property type="evidence" value="ECO:0007669"/>
    <property type="project" value="TreeGrafter"/>
</dbReference>
<dbReference type="InterPro" id="IPR013805">
    <property type="entry name" value="GrpE_CC"/>
</dbReference>
<gene>
    <name evidence="8" type="ORF">METZ01_LOCUS58350</name>
</gene>
<dbReference type="GO" id="GO:0000774">
    <property type="term" value="F:adenyl-nucleotide exchange factor activity"/>
    <property type="evidence" value="ECO:0007669"/>
    <property type="project" value="InterPro"/>
</dbReference>
<organism evidence="8">
    <name type="scientific">marine metagenome</name>
    <dbReference type="NCBI Taxonomy" id="408172"/>
    <lineage>
        <taxon>unclassified sequences</taxon>
        <taxon>metagenomes</taxon>
        <taxon>ecological metagenomes</taxon>
    </lineage>
</organism>
<evidence type="ECO:0008006" key="9">
    <source>
        <dbReference type="Google" id="ProtNLM"/>
    </source>
</evidence>
<comment type="subunit">
    <text evidence="3">Homodimer.</text>
</comment>
<evidence type="ECO:0000313" key="8">
    <source>
        <dbReference type="EMBL" id="SVA05496.1"/>
    </source>
</evidence>
<comment type="subcellular location">
    <subcellularLocation>
        <location evidence="1">Cytoplasm</location>
    </subcellularLocation>
</comment>
<reference evidence="8" key="1">
    <citation type="submission" date="2018-05" db="EMBL/GenBank/DDBJ databases">
        <authorList>
            <person name="Lanie J.A."/>
            <person name="Ng W.-L."/>
            <person name="Kazmierczak K.M."/>
            <person name="Andrzejewski T.M."/>
            <person name="Davidsen T.M."/>
            <person name="Wayne K.J."/>
            <person name="Tettelin H."/>
            <person name="Glass J.I."/>
            <person name="Rusch D."/>
            <person name="Podicherti R."/>
            <person name="Tsui H.-C.T."/>
            <person name="Winkler M.E."/>
        </authorList>
    </citation>
    <scope>NUCLEOTIDE SEQUENCE</scope>
</reference>
<keyword evidence="5" id="KW-0346">Stress response</keyword>
<dbReference type="GO" id="GO:0051087">
    <property type="term" value="F:protein-folding chaperone binding"/>
    <property type="evidence" value="ECO:0007669"/>
    <property type="project" value="InterPro"/>
</dbReference>
<comment type="similarity">
    <text evidence="2">Belongs to the GrpE family.</text>
</comment>
<sequence>MSNLNDEDKVKKEESKVPKKEEKEEKKEPTVEEKLKNTEDKLLRSLAELENQRNRFEKDLKEAIDFGGFNFARENLSILDNLQRAYISIKNDETLKNNKDLDKFLKNIEIIEKDLLSIFKKNKIEKINTLKKKFDPNFHQAMTEIEDNKVEPGTIVQEIQAGYMFGERLLRPSLVSVSKKSDQKIKQNKEKDEKKS</sequence>
<dbReference type="SUPFAM" id="SSF51064">
    <property type="entry name" value="Head domain of nucleotide exchange factor GrpE"/>
    <property type="match status" value="1"/>
</dbReference>
<proteinExistence type="inferred from homology"/>
<dbReference type="InterPro" id="IPR009012">
    <property type="entry name" value="GrpE_head"/>
</dbReference>
<dbReference type="Pfam" id="PF01025">
    <property type="entry name" value="GrpE"/>
    <property type="match status" value="1"/>
</dbReference>
<dbReference type="SUPFAM" id="SSF58014">
    <property type="entry name" value="Coiled-coil domain of nucleotide exchange factor GrpE"/>
    <property type="match status" value="1"/>
</dbReference>
<evidence type="ECO:0000256" key="3">
    <source>
        <dbReference type="ARBA" id="ARBA00011738"/>
    </source>
</evidence>
<dbReference type="PANTHER" id="PTHR21237:SF23">
    <property type="entry name" value="GRPE PROTEIN HOMOLOG, MITOCHONDRIAL"/>
    <property type="match status" value="1"/>
</dbReference>
<dbReference type="Gene3D" id="3.90.20.20">
    <property type="match status" value="1"/>
</dbReference>
<keyword evidence="4" id="KW-0963">Cytoplasm</keyword>
<keyword evidence="6" id="KW-0143">Chaperone</keyword>
<evidence type="ECO:0000256" key="7">
    <source>
        <dbReference type="SAM" id="MobiDB-lite"/>
    </source>
</evidence>
<name>A0A381SNC0_9ZZZZ</name>
<dbReference type="CDD" id="cd00446">
    <property type="entry name" value="GrpE"/>
    <property type="match status" value="1"/>
</dbReference>
<feature type="compositionally biased region" description="Basic and acidic residues" evidence="7">
    <location>
        <begin position="179"/>
        <end position="196"/>
    </location>
</feature>